<dbReference type="InterPro" id="IPR045723">
    <property type="entry name" value="DUF6077"/>
</dbReference>
<feature type="transmembrane region" description="Helical" evidence="1">
    <location>
        <begin position="6"/>
        <end position="24"/>
    </location>
</feature>
<evidence type="ECO:0000256" key="1">
    <source>
        <dbReference type="SAM" id="Phobius"/>
    </source>
</evidence>
<evidence type="ECO:0000313" key="3">
    <source>
        <dbReference type="Proteomes" id="UP000466864"/>
    </source>
</evidence>
<dbReference type="RefSeq" id="WP_154458369.1">
    <property type="nucleotide sequence ID" value="NZ_VUMV01000006.1"/>
</dbReference>
<comment type="caution">
    <text evidence="2">The sequence shown here is derived from an EMBL/GenBank/DDBJ whole genome shotgun (WGS) entry which is preliminary data.</text>
</comment>
<name>A0A7X2P923_9FIRM</name>
<feature type="transmembrane region" description="Helical" evidence="1">
    <location>
        <begin position="296"/>
        <end position="325"/>
    </location>
</feature>
<keyword evidence="3" id="KW-1185">Reference proteome</keyword>
<keyword evidence="1" id="KW-1133">Transmembrane helix</keyword>
<dbReference type="Pfam" id="PF19554">
    <property type="entry name" value="DUF6077"/>
    <property type="match status" value="1"/>
</dbReference>
<feature type="transmembrane region" description="Helical" evidence="1">
    <location>
        <begin position="233"/>
        <end position="250"/>
    </location>
</feature>
<feature type="transmembrane region" description="Helical" evidence="1">
    <location>
        <begin position="262"/>
        <end position="284"/>
    </location>
</feature>
<feature type="transmembrane region" description="Helical" evidence="1">
    <location>
        <begin position="337"/>
        <end position="355"/>
    </location>
</feature>
<feature type="transmembrane region" description="Helical" evidence="1">
    <location>
        <begin position="206"/>
        <end position="226"/>
    </location>
</feature>
<proteinExistence type="predicted"/>
<sequence>MVLQLAVLAVLLIPVPWMIGRLVISRAGFTEMSLLTGSLAMILAGNLVMWACFQAITLPFVLTESSFLLPVTLWCVLIALILVLSFLAYRSDVRHSRPGVLSRVRQKFSRTDLLFLFLSILLVGYQCYKFALRMHLDEDDARFVALAVDAWKNNRMFVVHPGNGDYIGLYVADDFAKDVSSPWPLFLALFPKLTGIHPAVFAHTIYPVYLLLLSYAAYLLMGYFLFQKNRTKTLAFLAAVALMQLFFGGGSHSEAAFALIRIWQGKALLAALGIPSFFTFYIKLMQDRDRRLFFPLFLLNMSCCLFSSIGIIFSGTLFLVFLVWYVIGCRRWRDFPAAAVSCIPSLVYVIVFIALKQRWWI</sequence>
<dbReference type="EMBL" id="VUMV01000006">
    <property type="protein sequence ID" value="MST82459.1"/>
    <property type="molecule type" value="Genomic_DNA"/>
</dbReference>
<feature type="transmembrane region" description="Helical" evidence="1">
    <location>
        <begin position="67"/>
        <end position="89"/>
    </location>
</feature>
<accession>A0A7X2P923</accession>
<reference evidence="2 3" key="1">
    <citation type="submission" date="2019-08" db="EMBL/GenBank/DDBJ databases">
        <title>In-depth cultivation of the pig gut microbiome towards novel bacterial diversity and tailored functional studies.</title>
        <authorList>
            <person name="Wylensek D."/>
            <person name="Hitch T.C.A."/>
            <person name="Clavel T."/>
        </authorList>
    </citation>
    <scope>NUCLEOTIDE SEQUENCE [LARGE SCALE GENOMIC DNA]</scope>
    <source>
        <strain evidence="2 3">Oil+RF-744-WCA-WT-13</strain>
    </source>
</reference>
<dbReference type="AlphaFoldDB" id="A0A7X2P923"/>
<dbReference type="Proteomes" id="UP000466864">
    <property type="component" value="Unassembled WGS sequence"/>
</dbReference>
<keyword evidence="1" id="KW-0472">Membrane</keyword>
<gene>
    <name evidence="2" type="ORF">FYJ60_09040</name>
</gene>
<protein>
    <submittedName>
        <fullName evidence="2">Uncharacterized protein</fullName>
    </submittedName>
</protein>
<organism evidence="2 3">
    <name type="scientific">Bilifractor porci</name>
    <dbReference type="NCBI Taxonomy" id="2606636"/>
    <lineage>
        <taxon>Bacteria</taxon>
        <taxon>Bacillati</taxon>
        <taxon>Bacillota</taxon>
        <taxon>Clostridia</taxon>
        <taxon>Lachnospirales</taxon>
        <taxon>Lachnospiraceae</taxon>
        <taxon>Bilifractor</taxon>
    </lineage>
</organism>
<feature type="transmembrane region" description="Helical" evidence="1">
    <location>
        <begin position="113"/>
        <end position="131"/>
    </location>
</feature>
<evidence type="ECO:0000313" key="2">
    <source>
        <dbReference type="EMBL" id="MST82459.1"/>
    </source>
</evidence>
<feature type="transmembrane region" description="Helical" evidence="1">
    <location>
        <begin position="36"/>
        <end position="61"/>
    </location>
</feature>
<keyword evidence="1" id="KW-0812">Transmembrane</keyword>